<comment type="caution">
    <text evidence="2">The sequence shown here is derived from an EMBL/GenBank/DDBJ whole genome shotgun (WGS) entry which is preliminary data.</text>
</comment>
<keyword evidence="3" id="KW-1185">Reference proteome</keyword>
<keyword evidence="1" id="KW-0812">Transmembrane</keyword>
<evidence type="ECO:0000256" key="1">
    <source>
        <dbReference type="SAM" id="Phobius"/>
    </source>
</evidence>
<gene>
    <name evidence="2" type="ORF">WMO28_17015</name>
</gene>
<sequence>MRRDAIISLFIALPAANLPFWQWRSSAEMLLMAGLFWQVAFVFVVGTEYQKR</sequence>
<dbReference type="EMBL" id="JBBMEJ010000056">
    <property type="protein sequence ID" value="MEQ2372579.1"/>
    <property type="molecule type" value="Genomic_DNA"/>
</dbReference>
<evidence type="ECO:0000313" key="2">
    <source>
        <dbReference type="EMBL" id="MEQ2372579.1"/>
    </source>
</evidence>
<accession>A0ABV1BK69</accession>
<proteinExistence type="predicted"/>
<reference evidence="2 3" key="1">
    <citation type="submission" date="2024-03" db="EMBL/GenBank/DDBJ databases">
        <title>Human intestinal bacterial collection.</title>
        <authorList>
            <person name="Pauvert C."/>
            <person name="Hitch T.C.A."/>
            <person name="Clavel T."/>
        </authorList>
    </citation>
    <scope>NUCLEOTIDE SEQUENCE [LARGE SCALE GENOMIC DNA]</scope>
    <source>
        <strain evidence="2 3">CLA-JM-H16</strain>
    </source>
</reference>
<protein>
    <submittedName>
        <fullName evidence="2">Uncharacterized protein</fullName>
    </submittedName>
</protein>
<name>A0ABV1BK69_9FIRM</name>
<keyword evidence="1" id="KW-1133">Transmembrane helix</keyword>
<dbReference type="Proteomes" id="UP001473063">
    <property type="component" value="Unassembled WGS sequence"/>
</dbReference>
<feature type="transmembrane region" description="Helical" evidence="1">
    <location>
        <begin position="27"/>
        <end position="46"/>
    </location>
</feature>
<organism evidence="2 3">
    <name type="scientific">Blautia aquisgranensis</name>
    <dbReference type="NCBI Taxonomy" id="3133153"/>
    <lineage>
        <taxon>Bacteria</taxon>
        <taxon>Bacillati</taxon>
        <taxon>Bacillota</taxon>
        <taxon>Clostridia</taxon>
        <taxon>Lachnospirales</taxon>
        <taxon>Lachnospiraceae</taxon>
        <taxon>Blautia</taxon>
    </lineage>
</organism>
<evidence type="ECO:0000313" key="3">
    <source>
        <dbReference type="Proteomes" id="UP001473063"/>
    </source>
</evidence>
<keyword evidence="1" id="KW-0472">Membrane</keyword>
<dbReference type="RefSeq" id="WP_161206395.1">
    <property type="nucleotide sequence ID" value="NZ_JBBMEJ010000056.1"/>
</dbReference>